<evidence type="ECO:0000256" key="2">
    <source>
        <dbReference type="SAM" id="Phobius"/>
    </source>
</evidence>
<keyword evidence="2" id="KW-1133">Transmembrane helix</keyword>
<evidence type="ECO:0000256" key="1">
    <source>
        <dbReference type="SAM" id="MobiDB-lite"/>
    </source>
</evidence>
<dbReference type="EMBL" id="JASNWA010000008">
    <property type="protein sequence ID" value="KAK3172017.1"/>
    <property type="molecule type" value="Genomic_DNA"/>
</dbReference>
<dbReference type="Proteomes" id="UP001276659">
    <property type="component" value="Unassembled WGS sequence"/>
</dbReference>
<organism evidence="3 4">
    <name type="scientific">Lepraria neglecta</name>
    <dbReference type="NCBI Taxonomy" id="209136"/>
    <lineage>
        <taxon>Eukaryota</taxon>
        <taxon>Fungi</taxon>
        <taxon>Dikarya</taxon>
        <taxon>Ascomycota</taxon>
        <taxon>Pezizomycotina</taxon>
        <taxon>Lecanoromycetes</taxon>
        <taxon>OSLEUM clade</taxon>
        <taxon>Lecanoromycetidae</taxon>
        <taxon>Lecanorales</taxon>
        <taxon>Lecanorineae</taxon>
        <taxon>Stereocaulaceae</taxon>
        <taxon>Lepraria</taxon>
    </lineage>
</organism>
<keyword evidence="2" id="KW-0472">Membrane</keyword>
<feature type="compositionally biased region" description="Polar residues" evidence="1">
    <location>
        <begin position="216"/>
        <end position="238"/>
    </location>
</feature>
<proteinExistence type="predicted"/>
<keyword evidence="2" id="KW-0812">Transmembrane</keyword>
<evidence type="ECO:0000313" key="3">
    <source>
        <dbReference type="EMBL" id="KAK3172017.1"/>
    </source>
</evidence>
<evidence type="ECO:0000313" key="4">
    <source>
        <dbReference type="Proteomes" id="UP001276659"/>
    </source>
</evidence>
<sequence>MPMNTTCEIKTTGSGCCPIGALCSSPAICYDHASSNCTNTSDPKQQCCPSNLPFCRDFPPIGLGCYASSTMSSASTTVPSTTATATSGVFPEPTMTSSAFGSTVTVTVSVVSNGGSLILEFPTSSVGGALEATKYVLDCGSSSVIPLPVDTSTVLPGLTATVTSTIVTVSSTPSSTSSAPPPSPPPSSTAPSTLCFNTALQTPAPCPSTTSTSSSGNPLVTTLPTAGATAKSQASRSLNPITSTETFQLVMGLLAVCLTGLILGVLLFQIYDRIRGCMRRRREAPTPRETVMHTRADDISEINEMRMGERDIRVVRESGKRLSCANRLDREITVVTGSARPFKEPVVVDKTAIRVVEGSARLLDNGVLLGQEKLVEKGKEEKASLGHVFFGARENA</sequence>
<feature type="region of interest" description="Disordered" evidence="1">
    <location>
        <begin position="170"/>
        <end position="238"/>
    </location>
</feature>
<feature type="compositionally biased region" description="Pro residues" evidence="1">
    <location>
        <begin position="179"/>
        <end position="188"/>
    </location>
</feature>
<accession>A0AAE0DJ15</accession>
<protein>
    <submittedName>
        <fullName evidence="3">Uncharacterized protein</fullName>
    </submittedName>
</protein>
<gene>
    <name evidence="3" type="ORF">OEA41_004101</name>
</gene>
<name>A0AAE0DJ15_9LECA</name>
<feature type="transmembrane region" description="Helical" evidence="2">
    <location>
        <begin position="249"/>
        <end position="271"/>
    </location>
</feature>
<comment type="caution">
    <text evidence="3">The sequence shown here is derived from an EMBL/GenBank/DDBJ whole genome shotgun (WGS) entry which is preliminary data.</text>
</comment>
<reference evidence="3" key="1">
    <citation type="submission" date="2022-11" db="EMBL/GenBank/DDBJ databases">
        <title>Chromosomal genome sequence assembly and mating type (MAT) locus characterization of the leprose asexual lichenized fungus Lepraria neglecta (Nyl.) Erichsen.</title>
        <authorList>
            <person name="Allen J.L."/>
            <person name="Pfeffer B."/>
        </authorList>
    </citation>
    <scope>NUCLEOTIDE SEQUENCE</scope>
    <source>
        <strain evidence="3">Allen 5258</strain>
    </source>
</reference>
<keyword evidence="4" id="KW-1185">Reference proteome</keyword>
<dbReference type="AlphaFoldDB" id="A0AAE0DJ15"/>